<keyword evidence="19 33" id="KW-1043">Host membrane</keyword>
<organism evidence="38">
    <name type="scientific">Human immunodeficiency virus type 1</name>
    <name type="common">HIV-1</name>
    <dbReference type="NCBI Taxonomy" id="11676"/>
    <lineage>
        <taxon>Viruses</taxon>
        <taxon>Riboviria</taxon>
        <taxon>Pararnavirae</taxon>
        <taxon>Artverviricota</taxon>
        <taxon>Revtraviricetes</taxon>
        <taxon>Ortervirales</taxon>
        <taxon>Retroviridae</taxon>
        <taxon>Orthoretrovirinae</taxon>
        <taxon>Lentivirus</taxon>
        <taxon>Lentivirus humimdef1</taxon>
    </lineage>
</organism>
<evidence type="ECO:0000256" key="6">
    <source>
        <dbReference type="ARBA" id="ARBA00004650"/>
    </source>
</evidence>
<sequence>MTVMEIRRNYQHSWKWGMMLLGMLMICSAAEENLWVTVYYGVPVWKEATTTLFCASDAKAYDTEVHNVWATHACVPTDPNPQEIPLGNVTENFNMWKNNMVEQMHEDIISLWDESLKPCVKLTPLCVTLNCTNEITPNTTAVQNISNGEKMEPGEIKNCSFNITTVIRDKVKKEHALFYRLDVVPIDGSNTSYRLINCNTSTLTQACPKVSFEPIPIHYCAPAGFAILKCKDKNFNGTGQCQNVSTVQCTHGIKPVVSTQLLLNGSLAEDEVVIRSENFTDNTKTIIVQLNETVEINCTRPNNNTRRGIHIGPGRAFYATDIIGDIRQAHCNISRTKWDSTLKQVVAKLREKFGDNKTIVFNQSAGGDPEIVMHSFNCGGEFFYCNTTALFNSTWNNTRVSNNSTGNETITLQCRIKQIINMWQEVGKAMYAPPISGQIRCSSNITGLLLTRDGGTENNETEVFRPGGGNMKDNWRSELYKYKVIKIEPVGIAPTKARRRVVQREKRAALGAMFLGFLGMAGSTMGAASVTLTVQARLLLSGIVQQQNNLLRAIEAQQHLLQLTVWGIKQLQARVLALERYLRDQQLLGIWGCSGKLICTTNVPWNSSWSNRSQNEIWDKMTWIQWEREIDNYTQGIYNLLEESQNQQEKNEKELLELDKWASLWNWFDITNWLWYIKIFIIIVGGLIGLRIIFTVLSIVNRVRQGYSPLSFQTRLPAQRGPDRPEGIEEEGGGRDRDRSNPLVHGFLAIVWVDLRSLLLFSYHRLRDLLLIVARGLELLGRRGWEALKYWWSLLQYWSQELKNSAVSLLNTIAIAVAEGTDRVIETVQRIGRAILNIPRRIRQGFERALL</sequence>
<dbReference type="InterPro" id="IPR036377">
    <property type="entry name" value="Gp120_core_sf"/>
</dbReference>
<keyword evidence="20 33" id="KW-0261">Viral envelope protein</keyword>
<feature type="disulfide bond" evidence="33">
    <location>
        <begin position="54"/>
        <end position="74"/>
    </location>
</feature>
<feature type="chain" id="PRO_5023451674" description="Transmembrane protein gp41" evidence="33">
    <location>
        <begin position="508"/>
        <end position="851"/>
    </location>
</feature>
<evidence type="ECO:0000256" key="3">
    <source>
        <dbReference type="ARBA" id="ARBA00004505"/>
    </source>
</evidence>
<keyword evidence="8 33" id="KW-1170">Fusion of virus membrane with host endosomal membrane</keyword>
<evidence type="ECO:0000256" key="18">
    <source>
        <dbReference type="ARBA" id="ARBA00022844"/>
    </source>
</evidence>
<comment type="function">
    <text evidence="33">Surface protein gp120: Attaches the virus to the host lymphoid cell by binding to the primary receptor CD4. This interaction induces a structural rearrangement creating a high affinity binding site for a chemokine coreceptor like CXCR4 and/or CCR5. Acts as a ligand for CD209/DC-SIGN and CLEC4M/DC-SIGNR, which are respectively found on dendritic cells (DCs), and on endothelial cells of liver sinusoids and lymph node sinuses. These interactions allow capture of viral particles at mucosal surfaces by these cells and subsequent transmission to permissive cells. HIV subverts the migration properties of dendritic cells to gain access to CD4+ T-cells in lymph nodes. Virus transmission to permissive T-cells occurs either in trans (without DCs infection, through viral capture and transmission), or in cis (following DCs productive infection, through the usual CD4-gp120 interaction), thereby inducing a robust infection. In trans infection, bound virions remain infectious over days and it is proposed that they are not degraded, but protected in non-lysosomal acidic organelles within the DCs close to the cell membrane thus contributing to the viral infectious potential during DCs' migration from the periphery to the lymphoid tissues. On arrival at lymphoid tissues, intact virions recycle back to DCs' cell surface allowing virus transmission to CD4+ T-cells.</text>
</comment>
<dbReference type="Gene3D" id="1.10.287.210">
    <property type="match status" value="1"/>
</dbReference>
<feature type="coiled-coil region" evidence="33">
    <location>
        <begin position="628"/>
        <end position="662"/>
    </location>
</feature>
<dbReference type="GO" id="GO:0075512">
    <property type="term" value="P:clathrin-dependent endocytosis of virus by host cell"/>
    <property type="evidence" value="ECO:0007669"/>
    <property type="project" value="UniProtKB-UniRule"/>
</dbReference>
<gene>
    <name evidence="33 38" type="primary">env</name>
</gene>
<reference evidence="38" key="1">
    <citation type="journal article" date="2009" name="Antimicrob. Agents Chemother.">
        <title>Virologic failure in therapy-naive subjects on aplaviroc plus lopinavir-ritonavir: detection of aplaviroc resistance requires clonal analysis of envelope.</title>
        <authorList>
            <consortium name="CCR100136 Study Team"/>
            <person name="Kitrinos K.M."/>
            <person name="Amrine-Madsen H."/>
            <person name="Irlbeck D.M."/>
            <person name="Word J.M."/>
            <person name="Demarest J.F."/>
        </authorList>
    </citation>
    <scope>NUCLEOTIDE SEQUENCE</scope>
    <source>
        <strain evidence="38">P5-SCREEN</strain>
    </source>
</reference>
<feature type="disulfide bond" evidence="33">
    <location>
        <begin position="593"/>
        <end position="599"/>
    </location>
</feature>
<feature type="region of interest" description="V2" evidence="33">
    <location>
        <begin position="159"/>
        <end position="198"/>
    </location>
</feature>
<comment type="miscellaneous">
    <text evidence="33">HIV-1 lineages are divided in three main groups, M (for Major), O (for Outlier), and N (for New, or Non-M, Non-O). The vast majority of strains found worldwide belong to the group M. Group O seems to be endemic to and largely confined to Cameroon and neighboring countries in West Central Africa, where these viruses represent a small minority of HIV-1 strains. The group N is represented by a limited number of isolates from Cameroonian persons. The group M is further subdivided in 9 clades or subtypes (A to D, F to H, J and K).</text>
</comment>
<evidence type="ECO:0000256" key="24">
    <source>
        <dbReference type="ARBA" id="ARBA00023054"/>
    </source>
</evidence>
<dbReference type="GO" id="GO:0044175">
    <property type="term" value="C:host cell endosome membrane"/>
    <property type="evidence" value="ECO:0007669"/>
    <property type="project" value="UniProtKB-SubCell"/>
</dbReference>
<evidence type="ECO:0000256" key="26">
    <source>
        <dbReference type="ARBA" id="ARBA00023139"/>
    </source>
</evidence>
<evidence type="ECO:0000256" key="7">
    <source>
        <dbReference type="ARBA" id="ARBA00022506"/>
    </source>
</evidence>
<keyword evidence="25 33" id="KW-0472">Membrane</keyword>
<evidence type="ECO:0000256" key="31">
    <source>
        <dbReference type="ARBA" id="ARBA00023296"/>
    </source>
</evidence>
<accession>C0L1E1</accession>
<keyword evidence="7 33" id="KW-1168">Fusion of virus membrane with host membrane</keyword>
<feature type="topological domain" description="Cytoplasmic" evidence="33">
    <location>
        <begin position="701"/>
        <end position="851"/>
    </location>
</feature>
<evidence type="ECO:0000256" key="5">
    <source>
        <dbReference type="ARBA" id="ARBA00004578"/>
    </source>
</evidence>
<evidence type="ECO:0000256" key="28">
    <source>
        <dbReference type="ARBA" id="ARBA00023180"/>
    </source>
</evidence>
<comment type="subunit">
    <text evidence="32">The mature envelope protein (Env) consists of a homotrimer of non-covalently associated gp120-gp41 heterodimers. The resulting complex protrudes from the virus surface as a spike. There seems to be as few as 10 spikes on the average virion. Interacts with host CD4, CCR5 and CXCR4. Gp120 also interacts with the C-type lectins CD209/DC-SIGN and CLEC4M/DC-SIGNR (collectively referred to as DC-SIGN(R)). Gp120 and gp41 interact with GalCer. Gp120 interacts with host ITGA4/ITGB7 complex; on CD4+ T-cells, this interaction results in rapid activation of integrin ITGAL/LFA-1, which facilitates efficient cell-to-cell spreading of HIV-1. Gp120 interacts with cell-associated heparan sulfate; this interaction increases virus infectivity on permissive cells and may be involved in infection of CD4- cells.</text>
</comment>
<dbReference type="InterPro" id="IPR037527">
    <property type="entry name" value="Gp160"/>
</dbReference>
<keyword evidence="27 33" id="KW-1015">Disulfide bond</keyword>
<dbReference type="Pfam" id="PF00516">
    <property type="entry name" value="GP120"/>
    <property type="match status" value="1"/>
</dbReference>
<comment type="domain">
    <text evidence="33">Some of the most genetically diverse regions of the viral genome are present in Env. They are called variable regions 1 through 5 (V1 through V5). Coreceptor usage of gp120 is determined mainly by the primary structure of the third variable region (V3) in the outer domain of gp120. The sequence of V3 determines which coreceptor, CCR5 and/or CXCR4 (corresponding to R5/macrophage, X4/T cell and R5X4/T cell and macrophage tropism), is used to trigger the fusion potential of the Env complex, and hence which cells the virus can infect. Binding to CCR5 involves a region adjacent in addition to V3.</text>
</comment>
<dbReference type="EMBL" id="FJ653338">
    <property type="protein sequence ID" value="ACN86938.1"/>
    <property type="molecule type" value="Genomic_RNA"/>
</dbReference>
<feature type="short sequence motif" description="Di-leucine internalization motif" evidence="33">
    <location>
        <begin position="850"/>
        <end position="851"/>
    </location>
</feature>
<evidence type="ECO:0000256" key="14">
    <source>
        <dbReference type="ARBA" id="ARBA00022692"/>
    </source>
</evidence>
<comment type="function">
    <text evidence="33">Transmembrane protein gp41: Acts as a class I viral fusion protein. Under the current model, the protein has at least 3 conformational states: pre-fusion native state, pre-hairpin intermediate state, and post-fusion hairpin state. During fusion of viral and target intracellular membranes, the coiled coil regions (heptad repeats) assume a trimer-of-hairpins structure, positioning the fusion peptide in close proximity to the C-terminal region of the ectodomain. The formation of this structure appears to drive apposition and subsequent fusion of viral and target cell membranes. Complete fusion occurs in host cell endosomes and is dynamin-dependent, however some lipid transfer might occur at the plasma membrane. The virus undergoes clathrin-dependent internalization long before endosomal fusion, thus minimizing the surface exposure of conserved viral epitopes during fusion and reducing the efficacy of inhibitors targeting these epitopes. Membranes fusion leads to delivery of the nucleocapsid into the cytoplasm.</text>
</comment>
<evidence type="ECO:0000256" key="33">
    <source>
        <dbReference type="HAMAP-Rule" id="MF_04083"/>
    </source>
</evidence>
<keyword evidence="9 33" id="KW-1032">Host cell membrane</keyword>
<dbReference type="Gene3D" id="1.20.5.490">
    <property type="entry name" value="Single helix bin"/>
    <property type="match status" value="1"/>
</dbReference>
<keyword evidence="31 33" id="KW-1160">Virus entry into host cell</keyword>
<evidence type="ECO:0000256" key="13">
    <source>
        <dbReference type="ARBA" id="ARBA00022685"/>
    </source>
</evidence>
<dbReference type="SUPFAM" id="SSF58069">
    <property type="entry name" value="Virus ectodomain"/>
    <property type="match status" value="1"/>
</dbReference>
<evidence type="ECO:0000256" key="20">
    <source>
        <dbReference type="ARBA" id="ARBA00022879"/>
    </source>
</evidence>
<dbReference type="GO" id="GO:0005198">
    <property type="term" value="F:structural molecule activity"/>
    <property type="evidence" value="ECO:0007669"/>
    <property type="project" value="UniProtKB-UniRule"/>
</dbReference>
<keyword evidence="23 33" id="KW-1039">Host endosome</keyword>
<feature type="site" description="Cleavage; by host furin" evidence="33">
    <location>
        <begin position="507"/>
        <end position="508"/>
    </location>
</feature>
<keyword evidence="10 33" id="KW-1165">Clathrin-mediated endocytosis of virus by host</keyword>
<feature type="region of interest" description="Disordered" evidence="35">
    <location>
        <begin position="714"/>
        <end position="737"/>
    </location>
</feature>
<dbReference type="FunFam" id="1.20.5.490:FF:000001">
    <property type="entry name" value="Envelope glycoprotein gp160"/>
    <property type="match status" value="1"/>
</dbReference>
<feature type="region of interest" description="CD4-binding loop" evidence="33">
    <location>
        <begin position="364"/>
        <end position="374"/>
    </location>
</feature>
<dbReference type="SUPFAM" id="SSF56502">
    <property type="entry name" value="gp120 core"/>
    <property type="match status" value="2"/>
</dbReference>
<evidence type="ECO:0000256" key="25">
    <source>
        <dbReference type="ARBA" id="ARBA00023136"/>
    </source>
</evidence>
<comment type="PTM">
    <text evidence="33">Highly glycosylated by host. The high number of glycan on the protein is reffered to as 'glycan shield' because it contributes to hide protein sequence from adaptive immune system.</text>
</comment>
<keyword evidence="11 33" id="KW-0945">Host-virus interaction</keyword>
<evidence type="ECO:0000259" key="36">
    <source>
        <dbReference type="Pfam" id="PF00516"/>
    </source>
</evidence>
<comment type="subcellular location">
    <subcellularLocation>
        <location evidence="3">Host cell membrane</location>
        <topology evidence="3">Peripheral membrane protein</topology>
    </subcellularLocation>
    <subcellularLocation>
        <location evidence="1">Host cell membrane</location>
        <topology evidence="1">Single-pass type I membrane protein</topology>
    </subcellularLocation>
    <subcellularLocation>
        <location evidence="2">Host endosome membrane</location>
        <topology evidence="2">Peripheral membrane protein</topology>
    </subcellularLocation>
    <subcellularLocation>
        <location evidence="5">Host endosome membrane</location>
        <topology evidence="5">Single-pass type I membrane protein</topology>
    </subcellularLocation>
    <subcellularLocation>
        <location evidence="6">Virion membrane</location>
        <topology evidence="6">Peripheral membrane protein</topology>
    </subcellularLocation>
    <subcellularLocation>
        <location evidence="4">Virion membrane</location>
        <topology evidence="4">Single-pass type I membrane protein</topology>
    </subcellularLocation>
</comment>
<keyword evidence="12 33" id="KW-1162">Viral penetration into host cytoplasm</keyword>
<keyword evidence="24 33" id="KW-0175">Coiled coil</keyword>
<keyword evidence="15 33" id="KW-0053">Apoptosis</keyword>
<evidence type="ECO:0000256" key="32">
    <source>
        <dbReference type="ARBA" id="ARBA00062028"/>
    </source>
</evidence>
<evidence type="ECO:0000256" key="30">
    <source>
        <dbReference type="ARBA" id="ARBA00023288"/>
    </source>
</evidence>
<comment type="similarity">
    <text evidence="33">Belongs to the HIV-1 env protein family.</text>
</comment>
<keyword evidence="26 33" id="KW-0564">Palmitate</keyword>
<feature type="chain" id="PRO_5023451673" description="Envelope glycoprotein gp160" evidence="33">
    <location>
        <begin position="33"/>
        <end position="851"/>
    </location>
</feature>
<dbReference type="GO" id="GO:0019031">
    <property type="term" value="C:viral envelope"/>
    <property type="evidence" value="ECO:0007669"/>
    <property type="project" value="UniProtKB-KW"/>
</dbReference>
<dbReference type="GO" id="GO:0039654">
    <property type="term" value="P:fusion of virus membrane with host endosome membrane"/>
    <property type="evidence" value="ECO:0007669"/>
    <property type="project" value="UniProtKB-UniRule"/>
</dbReference>
<comment type="subcellular location">
    <molecule>Surface protein gp120</molecule>
    <subcellularLocation>
        <location evidence="33">Virion membrane</location>
        <topology evidence="33">Peripheral membrane protein</topology>
    </subcellularLocation>
    <subcellularLocation>
        <location evidence="33">Host cell membrane</location>
        <topology evidence="33">Peripheral membrane protein</topology>
    </subcellularLocation>
    <subcellularLocation>
        <location evidence="33">Host endosome membrane</location>
        <topology evidence="33">Single-pass type I membrane protein</topology>
    </subcellularLocation>
    <text evidence="33">The surface protein is not anchored to the viral envelope, but associates with the extravirion surface through its binding to TM. It is probably concentrated at the site of budding and incorporated into the virions possibly by contacts between the cytoplasmic tail of Env and the N-terminus of Gag.</text>
</comment>
<evidence type="ECO:0000256" key="4">
    <source>
        <dbReference type="ARBA" id="ARBA00004563"/>
    </source>
</evidence>
<evidence type="ECO:0000256" key="8">
    <source>
        <dbReference type="ARBA" id="ARBA00022510"/>
    </source>
</evidence>
<evidence type="ECO:0000256" key="35">
    <source>
        <dbReference type="SAM" id="MobiDB-lite"/>
    </source>
</evidence>
<dbReference type="GO" id="GO:0052031">
    <property type="term" value="P:symbiont-mediated perturbation of host defense response"/>
    <property type="evidence" value="ECO:0007669"/>
    <property type="project" value="UniProtKB-UniRule"/>
</dbReference>
<protein>
    <recommendedName>
        <fullName evidence="33">Envelope glycoprotein gp160</fullName>
    </recommendedName>
    <alternativeName>
        <fullName evidence="33">Env polyprotein</fullName>
    </alternativeName>
    <component>
        <recommendedName>
            <fullName evidence="33">Surface protein gp120</fullName>
            <shortName evidence="33">SU</shortName>
        </recommendedName>
        <alternativeName>
            <fullName evidence="33">Glycoprotein 120</fullName>
            <shortName evidence="33">gp120</shortName>
        </alternativeName>
    </component>
    <component>
        <recommendedName>
            <fullName evidence="33">Transmembrane protein gp41</fullName>
            <shortName evidence="33">TM</shortName>
        </recommendedName>
        <alternativeName>
            <fullName evidence="33">Glycoprotein 41</fullName>
            <shortName evidence="33">gp41</shortName>
        </alternativeName>
    </component>
</protein>
<dbReference type="GO" id="GO:0019062">
    <property type="term" value="P:virion attachment to host cell"/>
    <property type="evidence" value="ECO:0007669"/>
    <property type="project" value="UniProtKB-UniRule"/>
</dbReference>
<feature type="disulfide bond" evidence="33">
    <location>
        <begin position="230"/>
        <end position="241"/>
    </location>
</feature>
<feature type="domain" description="Human immunodeficiency virus 1 envelope glycoprotein Gp120" evidence="36">
    <location>
        <begin position="34"/>
        <end position="507"/>
    </location>
</feature>
<evidence type="ECO:0000256" key="15">
    <source>
        <dbReference type="ARBA" id="ARBA00022703"/>
    </source>
</evidence>
<evidence type="ECO:0000259" key="37">
    <source>
        <dbReference type="Pfam" id="PF00517"/>
    </source>
</evidence>
<dbReference type="FunFam" id="2.170.40.20:FF:000003">
    <property type="entry name" value="Envelope glycoprotein gp160"/>
    <property type="match status" value="1"/>
</dbReference>
<keyword evidence="29 33" id="KW-0899">Viral immunoevasion</keyword>
<feature type="compositionally biased region" description="Basic and acidic residues" evidence="35">
    <location>
        <begin position="721"/>
        <end position="737"/>
    </location>
</feature>
<evidence type="ECO:0000313" key="38">
    <source>
        <dbReference type="EMBL" id="ACN86938.1"/>
    </source>
</evidence>
<comment type="miscellaneous">
    <text evidence="33">Inhibitors targeting HIV-1 viral envelope proteins are used as antiretroviral drugs. Attachment of virions to the cell surface via non-specific interactions and CD4 binding can be blocked by inhibitors that include cyanovirin-N, cyclotriazadisulfonamide analogs, PRO 2000, TNX 355 and PRO 542. In addition, BMS 806 can block CD4-induced conformational changes. Env interactions with the coreceptor molecules can be targeted by CCR5 antagonists including SCH-D, maraviroc (UK 427857) and aplaviroc (GW 873140), and the CXCR4 antagonist AMD 070. Fusion of viral and cellular membranes can be inhibited by peptides such as enfuvirtide and tifuvirtide (T 1249). Resistance to inhibitors associated with mutations in Env are observed. Most of the time, single mutations confer only a modest reduction in drug susceptibility. Combination of several mutations is usually required to develop a high-level drug resistance.</text>
</comment>
<comment type="PTM">
    <text evidence="33">Specific enzymatic cleavages in vivo yield mature proteins. Envelope glycoproteins are synthesized as a inactive precursor that is heavily N-glycosylated and processed likely by host cell furin in the Golgi to yield the mature SU and TM proteins. The cleavage site between SU and TM requires the minimal sequence [KR]-X-[KR]-R. About 2 of the 9 disulfide bonds of gp41 are reduced by P4HB/PDI, following binding to CD4 receptor.</text>
</comment>
<evidence type="ECO:0000256" key="27">
    <source>
        <dbReference type="ARBA" id="ARBA00023157"/>
    </source>
</evidence>
<dbReference type="InterPro" id="IPR000777">
    <property type="entry name" value="HIV1_Gp120"/>
</dbReference>
<proteinExistence type="inferred from homology"/>
<evidence type="ECO:0000256" key="22">
    <source>
        <dbReference type="ARBA" id="ARBA00022989"/>
    </source>
</evidence>
<feature type="region of interest" description="V5" evidence="33">
    <location>
        <begin position="457"/>
        <end position="467"/>
    </location>
</feature>
<evidence type="ECO:0000256" key="21">
    <source>
        <dbReference type="ARBA" id="ARBA00022890"/>
    </source>
</evidence>
<dbReference type="GO" id="GO:0055036">
    <property type="term" value="C:virion membrane"/>
    <property type="evidence" value="ECO:0007669"/>
    <property type="project" value="UniProtKB-SubCell"/>
</dbReference>
<comment type="domain">
    <text evidence="33">The membrane proximal external region (MPER) present in gp41 is a tryptophan-rich region recognized by the antibodies 2F5, Z13, and 4E10. MPER seems to play a role in fusion.</text>
</comment>
<dbReference type="Pfam" id="PF00517">
    <property type="entry name" value="GP41"/>
    <property type="match status" value="1"/>
</dbReference>
<evidence type="ECO:0000256" key="9">
    <source>
        <dbReference type="ARBA" id="ARBA00022511"/>
    </source>
</evidence>
<keyword evidence="22 33" id="KW-1133">Transmembrane helix</keyword>
<comment type="subcellular location">
    <molecule>Transmembrane protein gp41</molecule>
    <subcellularLocation>
        <location evidence="33">Virion membrane</location>
        <topology evidence="33">Single-pass type I membrane protein</topology>
    </subcellularLocation>
    <subcellularLocation>
        <location evidence="33">Host cell membrane</location>
        <topology evidence="33">Single-pass type I membrane protein</topology>
    </subcellularLocation>
    <subcellularLocation>
        <location evidence="33">Host endosome membrane</location>
        <topology evidence="33">Single-pass type I membrane protein</topology>
    </subcellularLocation>
    <text evidence="33">It is probably concentrated at the site of budding and incorporated into the virions possibly by contacts between the cytoplasmic tail of Env and the N-terminus of Gag.</text>
</comment>
<evidence type="ECO:0000256" key="16">
    <source>
        <dbReference type="ARBA" id="ARBA00022729"/>
    </source>
</evidence>
<organismHost>
    <name type="scientific">Homo sapiens</name>
    <name type="common">Human</name>
    <dbReference type="NCBI Taxonomy" id="9606"/>
</organismHost>
<dbReference type="HAMAP" id="MF_04083">
    <property type="entry name" value="HIV_ENV"/>
    <property type="match status" value="1"/>
</dbReference>
<keyword evidence="30 33" id="KW-0449">Lipoprotein</keyword>
<evidence type="ECO:0000256" key="23">
    <source>
        <dbReference type="ARBA" id="ARBA00023046"/>
    </source>
</evidence>
<name>C0L1E1_HV1</name>
<dbReference type="CDD" id="cd09909">
    <property type="entry name" value="HIV-1-like_HR1-HR2"/>
    <property type="match status" value="1"/>
</dbReference>
<comment type="domain">
    <text evidence="33">The CD4-binding region is targeted by the antibody b12.</text>
</comment>
<feature type="region of interest" description="Immunosuppression" evidence="33">
    <location>
        <begin position="569"/>
        <end position="587"/>
    </location>
</feature>
<keyword evidence="13 33" id="KW-0165">Cleavage on pair of basic residues</keyword>
<comment type="domain">
    <text evidence="33 34">The 17 amino acids long immunosuppressive region is present in many retroviral envelope proteins. Synthetic peptides derived from this relatively conserved sequence inhibit immune function in vitro and in vivo.</text>
</comment>
<keyword evidence="21 33" id="KW-1164">Virus endocytosis by host</keyword>
<evidence type="ECO:0000256" key="17">
    <source>
        <dbReference type="ARBA" id="ARBA00022804"/>
    </source>
</evidence>
<comment type="subunit">
    <text evidence="33">The mature envelope protein (Env) consists of a homotrimer of non-covalently associated gp120-gp41 heterodimers. The resulting complex protrudes from the virus surface as a spike. There seems to be as few as 10 spikes on the average virion. Surface protein gp120 interacts with host CD4, CCR5 and CXCR4. Gp120 also interacts with the C-type lectins CD209/DC-SIGN and CLEC4M/DC-SIGNR (collectively referred to as DC-SIGN(R)). Gp120 and gp41 interact with GalCer. Gp120 interacts with host ITGA4/ITGB7 complex; on CD4+ T-cells, this interaction results in rapid activation of integrin ITGAL/LFA-1, which facilitates efficient cell-to-cell spreading of HIV-1. Gp120 interacts with cell-associated heparan sulfate; this interaction increases virus infectivity on permissive cells and may be involved in infection of CD4- cells.</text>
</comment>
<keyword evidence="14 33" id="KW-0812">Transmembrane</keyword>
<comment type="domain">
    <text evidence="33">The YXXL motif is involved in determining the exact site of viral release at the surface of infected mononuclear cells and promotes endocytosis. YXXL and di-leucine endocytosis motifs interact directly or indirectly with the clathrin adapter complexes, opperate independently, and their activities are not additive.</text>
</comment>
<evidence type="ECO:0000256" key="10">
    <source>
        <dbReference type="ARBA" id="ARBA00022570"/>
    </source>
</evidence>
<feature type="domain" description="Retroviral envelope protein GP41-like" evidence="37">
    <location>
        <begin position="525"/>
        <end position="714"/>
    </location>
</feature>
<evidence type="ECO:0000256" key="19">
    <source>
        <dbReference type="ARBA" id="ARBA00022870"/>
    </source>
</evidence>
<dbReference type="InterPro" id="IPR000328">
    <property type="entry name" value="GP41-like"/>
</dbReference>
<feature type="disulfide bond" evidence="33">
    <location>
        <begin position="220"/>
        <end position="249"/>
    </location>
</feature>
<feature type="region of interest" description="MPER; binding to GalCer" evidence="33">
    <location>
        <begin position="657"/>
        <end position="678"/>
    </location>
</feature>
<feature type="short sequence motif" description="YXXL motif; contains endocytosis signal" evidence="33">
    <location>
        <begin position="707"/>
        <end position="710"/>
    </location>
</feature>
<evidence type="ECO:0000256" key="29">
    <source>
        <dbReference type="ARBA" id="ARBA00023280"/>
    </source>
</evidence>
<keyword evidence="18 33" id="KW-0946">Virion</keyword>
<dbReference type="GO" id="GO:0019082">
    <property type="term" value="P:viral protein processing"/>
    <property type="evidence" value="ECO:0007669"/>
    <property type="project" value="UniProtKB-UniRule"/>
</dbReference>
<dbReference type="GO" id="GO:1903908">
    <property type="term" value="P:positive regulation of plasma membrane raft polarization"/>
    <property type="evidence" value="ECO:0007669"/>
    <property type="project" value="UniProtKB-UniRule"/>
</dbReference>
<keyword evidence="16 33" id="KW-0732">Signal</keyword>
<dbReference type="GO" id="GO:0019064">
    <property type="term" value="P:fusion of virus membrane with host plasma membrane"/>
    <property type="evidence" value="ECO:0007669"/>
    <property type="project" value="UniProtKB-UniRule"/>
</dbReference>
<evidence type="ECO:0000256" key="1">
    <source>
        <dbReference type="ARBA" id="ARBA00004402"/>
    </source>
</evidence>
<evidence type="ECO:0000256" key="11">
    <source>
        <dbReference type="ARBA" id="ARBA00022581"/>
    </source>
</evidence>
<evidence type="ECO:0000256" key="34">
    <source>
        <dbReference type="RuleBase" id="RU363095"/>
    </source>
</evidence>
<dbReference type="FunFam" id="2.170.40.20:FF:000001">
    <property type="entry name" value="Envelope glycoprotein gp160"/>
    <property type="match status" value="1"/>
</dbReference>
<evidence type="ECO:0000256" key="12">
    <source>
        <dbReference type="ARBA" id="ARBA00022595"/>
    </source>
</evidence>
<dbReference type="GO" id="GO:1903911">
    <property type="term" value="P:positive regulation of receptor clustering"/>
    <property type="evidence" value="ECO:0007669"/>
    <property type="project" value="UniProtKB-UniRule"/>
</dbReference>
<dbReference type="GO" id="GO:0020002">
    <property type="term" value="C:host cell plasma membrane"/>
    <property type="evidence" value="ECO:0007669"/>
    <property type="project" value="UniProtKB-SubCell"/>
</dbReference>
<keyword evidence="28 33" id="KW-0325">Glycoprotein</keyword>
<keyword evidence="17 33" id="KW-1161">Viral attachment to host cell</keyword>
<dbReference type="FunFam" id="1.10.287.210:FF:000001">
    <property type="entry name" value="Envelope glycoprotein gp160"/>
    <property type="match status" value="1"/>
</dbReference>
<dbReference type="GO" id="GO:0016020">
    <property type="term" value="C:membrane"/>
    <property type="evidence" value="ECO:0007669"/>
    <property type="project" value="UniProtKB-UniRule"/>
</dbReference>
<evidence type="ECO:0000256" key="2">
    <source>
        <dbReference type="ARBA" id="ARBA00004433"/>
    </source>
</evidence>
<comment type="function">
    <text evidence="33">Envelope glycoprotein gp160: Oligomerizes in the host endoplasmic reticulum into predominantly trimers. In a second time, gp160 transits in the host Golgi, where glycosylation is completed. The precursor is then proteolytically cleaved in the trans-Golgi and thereby activated by cellular furin or furin-like proteases to produce gp120 and gp41.</text>
</comment>
<dbReference type="Gene3D" id="2.170.40.20">
    <property type="entry name" value="Human immunodeficiency virus 1, Gp160, envelope glycoprotein"/>
    <property type="match status" value="2"/>
</dbReference>
<comment type="PTM">
    <text evidence="33">Palmitoylation of the transmembrane protein and of Env polyprotein (prior to its proteolytic cleavage) is essential for their association with host cell membrane lipid rafts. Palmitoylation is therefore required for envelope trafficking to classical lipid rafts, but not for viral replication.</text>
</comment>
<comment type="caution">
    <text evidence="33">Lacks conserved residue(s) required for the propagation of feature annotation.</text>
</comment>